<evidence type="ECO:0000256" key="2">
    <source>
        <dbReference type="SAM" id="MobiDB-lite"/>
    </source>
</evidence>
<dbReference type="PROSITE" id="PS00463">
    <property type="entry name" value="ZN2_CY6_FUNGAL_1"/>
    <property type="match status" value="1"/>
</dbReference>
<keyword evidence="1" id="KW-0539">Nucleus</keyword>
<dbReference type="AlphaFoldDB" id="A0AAE0WZP8"/>
<dbReference type="Pfam" id="PF00172">
    <property type="entry name" value="Zn_clus"/>
    <property type="match status" value="1"/>
</dbReference>
<evidence type="ECO:0000313" key="5">
    <source>
        <dbReference type="Proteomes" id="UP001270362"/>
    </source>
</evidence>
<dbReference type="PROSITE" id="PS50048">
    <property type="entry name" value="ZN2_CY6_FUNGAL_2"/>
    <property type="match status" value="1"/>
</dbReference>
<dbReference type="PANTHER" id="PTHR46910">
    <property type="entry name" value="TRANSCRIPTION FACTOR PDR1"/>
    <property type="match status" value="1"/>
</dbReference>
<organism evidence="4 5">
    <name type="scientific">Podospora appendiculata</name>
    <dbReference type="NCBI Taxonomy" id="314037"/>
    <lineage>
        <taxon>Eukaryota</taxon>
        <taxon>Fungi</taxon>
        <taxon>Dikarya</taxon>
        <taxon>Ascomycota</taxon>
        <taxon>Pezizomycotina</taxon>
        <taxon>Sordariomycetes</taxon>
        <taxon>Sordariomycetidae</taxon>
        <taxon>Sordariales</taxon>
        <taxon>Podosporaceae</taxon>
        <taxon>Podospora</taxon>
    </lineage>
</organism>
<reference evidence="4" key="1">
    <citation type="journal article" date="2023" name="Mol. Phylogenet. Evol.">
        <title>Genome-scale phylogeny and comparative genomics of the fungal order Sordariales.</title>
        <authorList>
            <person name="Hensen N."/>
            <person name="Bonometti L."/>
            <person name="Westerberg I."/>
            <person name="Brannstrom I.O."/>
            <person name="Guillou S."/>
            <person name="Cros-Aarteil S."/>
            <person name="Calhoun S."/>
            <person name="Haridas S."/>
            <person name="Kuo A."/>
            <person name="Mondo S."/>
            <person name="Pangilinan J."/>
            <person name="Riley R."/>
            <person name="LaButti K."/>
            <person name="Andreopoulos B."/>
            <person name="Lipzen A."/>
            <person name="Chen C."/>
            <person name="Yan M."/>
            <person name="Daum C."/>
            <person name="Ng V."/>
            <person name="Clum A."/>
            <person name="Steindorff A."/>
            <person name="Ohm R.A."/>
            <person name="Martin F."/>
            <person name="Silar P."/>
            <person name="Natvig D.O."/>
            <person name="Lalanne C."/>
            <person name="Gautier V."/>
            <person name="Ament-Velasquez S.L."/>
            <person name="Kruys A."/>
            <person name="Hutchinson M.I."/>
            <person name="Powell A.J."/>
            <person name="Barry K."/>
            <person name="Miller A.N."/>
            <person name="Grigoriev I.V."/>
            <person name="Debuchy R."/>
            <person name="Gladieux P."/>
            <person name="Hiltunen Thoren M."/>
            <person name="Johannesson H."/>
        </authorList>
    </citation>
    <scope>NUCLEOTIDE SEQUENCE</scope>
    <source>
        <strain evidence="4">CBS 314.62</strain>
    </source>
</reference>
<dbReference type="EMBL" id="JAULSO010000006">
    <property type="protein sequence ID" value="KAK3681668.1"/>
    <property type="molecule type" value="Genomic_DNA"/>
</dbReference>
<comment type="caution">
    <text evidence="4">The sequence shown here is derived from an EMBL/GenBank/DDBJ whole genome shotgun (WGS) entry which is preliminary data.</text>
</comment>
<feature type="non-terminal residue" evidence="4">
    <location>
        <position position="595"/>
    </location>
</feature>
<dbReference type="CDD" id="cd12148">
    <property type="entry name" value="fungal_TF_MHR"/>
    <property type="match status" value="1"/>
</dbReference>
<accession>A0AAE0WZP8</accession>
<dbReference type="CDD" id="cd00067">
    <property type="entry name" value="GAL4"/>
    <property type="match status" value="1"/>
</dbReference>
<dbReference type="InterPro" id="IPR036864">
    <property type="entry name" value="Zn2-C6_fun-type_DNA-bd_sf"/>
</dbReference>
<proteinExistence type="predicted"/>
<feature type="domain" description="Zn(2)-C6 fungal-type" evidence="3">
    <location>
        <begin position="7"/>
        <end position="37"/>
    </location>
</feature>
<reference evidence="4" key="2">
    <citation type="submission" date="2023-06" db="EMBL/GenBank/DDBJ databases">
        <authorList>
            <consortium name="Lawrence Berkeley National Laboratory"/>
            <person name="Haridas S."/>
            <person name="Hensen N."/>
            <person name="Bonometti L."/>
            <person name="Westerberg I."/>
            <person name="Brannstrom I.O."/>
            <person name="Guillou S."/>
            <person name="Cros-Aarteil S."/>
            <person name="Calhoun S."/>
            <person name="Kuo A."/>
            <person name="Mondo S."/>
            <person name="Pangilinan J."/>
            <person name="Riley R."/>
            <person name="Labutti K."/>
            <person name="Andreopoulos B."/>
            <person name="Lipzen A."/>
            <person name="Chen C."/>
            <person name="Yanf M."/>
            <person name="Daum C."/>
            <person name="Ng V."/>
            <person name="Clum A."/>
            <person name="Steindorff A."/>
            <person name="Ohm R."/>
            <person name="Martin F."/>
            <person name="Silar P."/>
            <person name="Natvig D."/>
            <person name="Lalanne C."/>
            <person name="Gautier V."/>
            <person name="Ament-Velasquez S.L."/>
            <person name="Kruys A."/>
            <person name="Hutchinson M.I."/>
            <person name="Powell A.J."/>
            <person name="Barry K."/>
            <person name="Miller A.N."/>
            <person name="Grigoriev I.V."/>
            <person name="Debuchy R."/>
            <person name="Gladieux P."/>
            <person name="Thoren M.H."/>
            <person name="Johannesson H."/>
        </authorList>
    </citation>
    <scope>NUCLEOTIDE SEQUENCE</scope>
    <source>
        <strain evidence="4">CBS 314.62</strain>
    </source>
</reference>
<feature type="compositionally biased region" description="Low complexity" evidence="2">
    <location>
        <begin position="536"/>
        <end position="548"/>
    </location>
</feature>
<dbReference type="SMART" id="SM00066">
    <property type="entry name" value="GAL4"/>
    <property type="match status" value="1"/>
</dbReference>
<dbReference type="InterPro" id="IPR050987">
    <property type="entry name" value="AtrR-like"/>
</dbReference>
<dbReference type="SUPFAM" id="SSF57701">
    <property type="entry name" value="Zn2/Cys6 DNA-binding domain"/>
    <property type="match status" value="1"/>
</dbReference>
<feature type="region of interest" description="Disordered" evidence="2">
    <location>
        <begin position="536"/>
        <end position="560"/>
    </location>
</feature>
<gene>
    <name evidence="4" type="ORF">B0T22DRAFT_522870</name>
</gene>
<dbReference type="PANTHER" id="PTHR46910:SF33">
    <property type="entry name" value="ZN(II)2CYS6 TRANSCRIPTION FACTOR (EUROFUNG)"/>
    <property type="match status" value="1"/>
</dbReference>
<protein>
    <recommendedName>
        <fullName evidence="3">Zn(2)-C6 fungal-type domain-containing protein</fullName>
    </recommendedName>
</protein>
<evidence type="ECO:0000313" key="4">
    <source>
        <dbReference type="EMBL" id="KAK3681668.1"/>
    </source>
</evidence>
<dbReference type="GO" id="GO:0008270">
    <property type="term" value="F:zinc ion binding"/>
    <property type="evidence" value="ECO:0007669"/>
    <property type="project" value="InterPro"/>
</dbReference>
<evidence type="ECO:0000259" key="3">
    <source>
        <dbReference type="PROSITE" id="PS50048"/>
    </source>
</evidence>
<feature type="non-terminal residue" evidence="4">
    <location>
        <position position="1"/>
    </location>
</feature>
<evidence type="ECO:0000256" key="1">
    <source>
        <dbReference type="ARBA" id="ARBA00023242"/>
    </source>
</evidence>
<keyword evidence="5" id="KW-1185">Reference proteome</keyword>
<dbReference type="GO" id="GO:0000981">
    <property type="term" value="F:DNA-binding transcription factor activity, RNA polymerase II-specific"/>
    <property type="evidence" value="ECO:0007669"/>
    <property type="project" value="InterPro"/>
</dbReference>
<dbReference type="Proteomes" id="UP001270362">
    <property type="component" value="Unassembled WGS sequence"/>
</dbReference>
<name>A0AAE0WZP8_9PEZI</name>
<sequence>WAMQDVACTNCRTRKIRCGRERPRCRSCCRDHVECVYSSPVKRVNHVKVLCQGFDDIQIRLIQMQDELSSLTNMVRDARISDRAPLYDDISSESAAQEHLGAAPFKVNVRTPSTLRTQGHLVRDDTGLTEKYHGPWTLVALCRGFTTDLSTSFDNDHATLNQLMERMSRHAQGQWTFDKPEEIAQSHEQNRIALPSRQILSAVVDSFLDREEIGADIFLQSSLQKAIQKAYGNPESPESESWAVCFNLIILLVISTEQGTSKHDPFVQPLLHAINAAAWRPALCMSQRLVNVQALALLSLVLQQLHSESLGDALFAQACMLTQSIGIHQTGFGPGSSPLSVEESQERQKVFLSLCVRDIGFSIARGSIAWLPHSTLQFLPQVTLGTEKPDTLSPETPTTNLSGRNQVAWYELAGIQRRLHRLVFPEEAPPVSAPEQRASFSSLRRSLECWSQTNGIPASSPPAIVDEISLHLAFLGTRMQILGAVGRTRKEKTTSTQLLHDARLCALLLAASCAPRRDEDILQRLDTLLNTHTAASNATTASSQTLPSSPSPTPSSLRMESKPSATASWLQRISVHRLALSFPVVAPFIIARNIL</sequence>
<dbReference type="InterPro" id="IPR001138">
    <property type="entry name" value="Zn2Cys6_DnaBD"/>
</dbReference>
<dbReference type="Gene3D" id="4.10.240.10">
    <property type="entry name" value="Zn(2)-C6 fungal-type DNA-binding domain"/>
    <property type="match status" value="1"/>
</dbReference>